<name>A0ABC9F2M4_9POAL</name>
<dbReference type="PANTHER" id="PTHR35730">
    <property type="entry name" value="KINETOCHORE PROTEIN SPC24 HOMOLOG-RELATED"/>
    <property type="match status" value="1"/>
</dbReference>
<evidence type="ECO:0000256" key="1">
    <source>
        <dbReference type="SAM" id="Coils"/>
    </source>
</evidence>
<reference evidence="2" key="1">
    <citation type="submission" date="2024-10" db="EMBL/GenBank/DDBJ databases">
        <authorList>
            <person name="Ryan C."/>
        </authorList>
    </citation>
    <scope>NUCLEOTIDE SEQUENCE [LARGE SCALE GENOMIC DNA]</scope>
</reference>
<organism evidence="2 3">
    <name type="scientific">Urochloa decumbens</name>
    <dbReference type="NCBI Taxonomy" id="240449"/>
    <lineage>
        <taxon>Eukaryota</taxon>
        <taxon>Viridiplantae</taxon>
        <taxon>Streptophyta</taxon>
        <taxon>Embryophyta</taxon>
        <taxon>Tracheophyta</taxon>
        <taxon>Spermatophyta</taxon>
        <taxon>Magnoliopsida</taxon>
        <taxon>Liliopsida</taxon>
        <taxon>Poales</taxon>
        <taxon>Poaceae</taxon>
        <taxon>PACMAD clade</taxon>
        <taxon>Panicoideae</taxon>
        <taxon>Panicodae</taxon>
        <taxon>Paniceae</taxon>
        <taxon>Melinidinae</taxon>
        <taxon>Urochloa</taxon>
    </lineage>
</organism>
<dbReference type="AlphaFoldDB" id="A0ABC9F2M4"/>
<proteinExistence type="predicted"/>
<evidence type="ECO:0000313" key="3">
    <source>
        <dbReference type="Proteomes" id="UP001497457"/>
    </source>
</evidence>
<protein>
    <submittedName>
        <fullName evidence="2">Uncharacterized protein</fullName>
    </submittedName>
</protein>
<dbReference type="EMBL" id="OZ075115">
    <property type="protein sequence ID" value="CAL5068050.1"/>
    <property type="molecule type" value="Genomic_DNA"/>
</dbReference>
<dbReference type="PANTHER" id="PTHR35730:SF2">
    <property type="entry name" value="KINETOCHORE PROTEIN SPC24 HOMOLOG-RELATED"/>
    <property type="match status" value="1"/>
</dbReference>
<evidence type="ECO:0000313" key="2">
    <source>
        <dbReference type="EMBL" id="CAL5068050.1"/>
    </source>
</evidence>
<keyword evidence="3" id="KW-1185">Reference proteome</keyword>
<keyword evidence="1" id="KW-0175">Coiled coil</keyword>
<dbReference type="Proteomes" id="UP001497457">
    <property type="component" value="Chromosome 5rd"/>
</dbReference>
<gene>
    <name evidence="2" type="ORF">URODEC1_LOCUS101331</name>
</gene>
<accession>A0ABC9F2M4</accession>
<dbReference type="InterPro" id="IPR044951">
    <property type="entry name" value="SPC24-like"/>
</dbReference>
<feature type="coiled-coil region" evidence="1">
    <location>
        <begin position="44"/>
        <end position="143"/>
    </location>
</feature>
<sequence length="221" mass="25739">MAETTKRLEVVEVLSFAQDLVGVLRASNDRDAHAQTGDGARMLLSACRSDSDDLEREMREYQENIRCCKEKIDKAKAETISDDELKALQNKMEEKLQEEKELRQELRVLHDELDNLDRQRASIEERKDAVKKKKKDLQKAERMLSMCVSVTNIMPNFEDQDKISGCILPICYCFAYSYYAALSLSFHLISPLTAKVMVVWKSLAMIRYCRQEREEDREVRF</sequence>
<dbReference type="Gene3D" id="1.10.287.1490">
    <property type="match status" value="1"/>
</dbReference>